<organism evidence="2">
    <name type="scientific">Ixodes ricinus</name>
    <name type="common">Common tick</name>
    <name type="synonym">Acarus ricinus</name>
    <dbReference type="NCBI Taxonomy" id="34613"/>
    <lineage>
        <taxon>Eukaryota</taxon>
        <taxon>Metazoa</taxon>
        <taxon>Ecdysozoa</taxon>
        <taxon>Arthropoda</taxon>
        <taxon>Chelicerata</taxon>
        <taxon>Arachnida</taxon>
        <taxon>Acari</taxon>
        <taxon>Parasitiformes</taxon>
        <taxon>Ixodida</taxon>
        <taxon>Ixodoidea</taxon>
        <taxon>Ixodidae</taxon>
        <taxon>Ixodinae</taxon>
        <taxon>Ixodes</taxon>
    </lineage>
</organism>
<accession>A0A6B0UE46</accession>
<dbReference type="EMBL" id="GIFC01002580">
    <property type="protein sequence ID" value="MXU84663.1"/>
    <property type="molecule type" value="Transcribed_RNA"/>
</dbReference>
<protein>
    <submittedName>
        <fullName evidence="2">Putative secreted protein</fullName>
    </submittedName>
</protein>
<evidence type="ECO:0000256" key="1">
    <source>
        <dbReference type="SAM" id="SignalP"/>
    </source>
</evidence>
<keyword evidence="1" id="KW-0732">Signal</keyword>
<proteinExistence type="predicted"/>
<feature type="chain" id="PRO_5025692016" evidence="1">
    <location>
        <begin position="17"/>
        <end position="82"/>
    </location>
</feature>
<reference evidence="2" key="1">
    <citation type="submission" date="2019-12" db="EMBL/GenBank/DDBJ databases">
        <title>An insight into the sialome of adult female Ixodes ricinus ticks feeding for 6 days.</title>
        <authorList>
            <person name="Perner J."/>
            <person name="Ribeiro J.M.C."/>
        </authorList>
    </citation>
    <scope>NUCLEOTIDE SEQUENCE</scope>
    <source>
        <strain evidence="2">Semi-engorged</strain>
        <tissue evidence="2">Salivary glands</tissue>
    </source>
</reference>
<sequence>MHVFLFFRALEVVCVAVLSVCSLHCTKVFSFMVKMFPRVERSLAAAAKSKPQRKQSWNNLLLRFGDCMLSCFAIVETVCARC</sequence>
<dbReference type="AlphaFoldDB" id="A0A6B0UE46"/>
<feature type="signal peptide" evidence="1">
    <location>
        <begin position="1"/>
        <end position="16"/>
    </location>
</feature>
<name>A0A6B0UE46_IXORI</name>
<evidence type="ECO:0000313" key="2">
    <source>
        <dbReference type="EMBL" id="MXU84663.1"/>
    </source>
</evidence>